<keyword evidence="2" id="KW-0964">Secreted</keyword>
<feature type="domain" description="C-type lectin" evidence="9">
    <location>
        <begin position="351"/>
        <end position="478"/>
    </location>
</feature>
<dbReference type="InterPro" id="IPR001304">
    <property type="entry name" value="C-type_lectin-like"/>
</dbReference>
<evidence type="ECO:0000256" key="5">
    <source>
        <dbReference type="ARBA" id="ARBA00023157"/>
    </source>
</evidence>
<comment type="caution">
    <text evidence="6">Lacks conserved residue(s) required for the propagation of feature annotation.</text>
</comment>
<evidence type="ECO:0000313" key="10">
    <source>
        <dbReference type="Ensembl" id="ENSGALP00010037221.1"/>
    </source>
</evidence>
<dbReference type="PROSITE" id="PS50026">
    <property type="entry name" value="EGF_3"/>
    <property type="match status" value="1"/>
</dbReference>
<dbReference type="SMART" id="SM00181">
    <property type="entry name" value="EGF"/>
    <property type="match status" value="2"/>
</dbReference>
<dbReference type="AlphaFoldDB" id="A0A8V0ZUK8"/>
<dbReference type="SMR" id="A0A8V0ZUK8"/>
<gene>
    <name evidence="10" type="primary">CLEC18</name>
</gene>
<dbReference type="PROSITE" id="PS00615">
    <property type="entry name" value="C_TYPE_LECTIN_1"/>
    <property type="match status" value="1"/>
</dbReference>
<reference evidence="10" key="3">
    <citation type="submission" date="2025-09" db="UniProtKB">
        <authorList>
            <consortium name="Ensembl"/>
        </authorList>
    </citation>
    <scope>IDENTIFICATION</scope>
    <source>
        <strain evidence="10">broiler</strain>
    </source>
</reference>
<protein>
    <submittedName>
        <fullName evidence="10">C-type lectin domain family 18 member B</fullName>
    </submittedName>
</protein>
<dbReference type="InterPro" id="IPR016186">
    <property type="entry name" value="C-type_lectin-like/link_sf"/>
</dbReference>
<keyword evidence="4" id="KW-0430">Lectin</keyword>
<evidence type="ECO:0000256" key="4">
    <source>
        <dbReference type="ARBA" id="ARBA00022734"/>
    </source>
</evidence>
<dbReference type="Gene3D" id="3.40.33.10">
    <property type="entry name" value="CAP"/>
    <property type="match status" value="1"/>
</dbReference>
<comment type="subcellular location">
    <subcellularLocation>
        <location evidence="1">Secreted</location>
    </subcellularLocation>
</comment>
<dbReference type="PROSITE" id="PS50041">
    <property type="entry name" value="C_TYPE_LECTIN_2"/>
    <property type="match status" value="1"/>
</dbReference>
<feature type="region of interest" description="Disordered" evidence="7">
    <location>
        <begin position="15"/>
        <end position="66"/>
    </location>
</feature>
<dbReference type="Gene3D" id="3.10.100.10">
    <property type="entry name" value="Mannose-Binding Protein A, subunit A"/>
    <property type="match status" value="1"/>
</dbReference>
<dbReference type="InterPro" id="IPR018378">
    <property type="entry name" value="C-type_lectin_CS"/>
</dbReference>
<feature type="compositionally biased region" description="Low complexity" evidence="7">
    <location>
        <begin position="32"/>
        <end position="46"/>
    </location>
</feature>
<evidence type="ECO:0000256" key="3">
    <source>
        <dbReference type="ARBA" id="ARBA00022536"/>
    </source>
</evidence>
<dbReference type="GO" id="GO:0030246">
    <property type="term" value="F:carbohydrate binding"/>
    <property type="evidence" value="ECO:0007669"/>
    <property type="project" value="UniProtKB-KW"/>
</dbReference>
<keyword evidence="5 6" id="KW-1015">Disulfide bond</keyword>
<dbReference type="InterPro" id="IPR000742">
    <property type="entry name" value="EGF"/>
</dbReference>
<sequence length="491" mass="53627">MSQWSSINSQLSPVIFLWSPGSQPRPDGPQTSPDGSRSSPRDPQSPFGLQIHFSGPHSSAHDPGGHPTFPARLLYPNSPWMFPNISWSPGGPPLNSWSPQPSPGCLHDLPLPTSAPSPVSQQEWSEELAQLAVARVAGCLEGPAPPPAPQLGWSEALLPVGAGGFVELLERWFAEGRRYDYGAARCAGNATCRHYTQLVWATAGRLGCGRQLCAGSRGRSQAFACAYSPGGNWELAGAPIAPYQRGPWCSLCTAGLSGCFKSWDHGGGLCEVPRNPCRMSCRNGAHLNVSSCQCVCAPGYTGRFCQVRCSMRCLHGKFRQEECSCLCDAGYGGAECGTRVPFPFHACDVRIDGDCFTVSPEADTYYGAKAKCQEKGAMLAQIRSQKVQDILAFYLSRLESSNRVMDTDFDTRNFWIGLTYKTSKASFRWDTGEPSAFASFAFGQPDNQGFGNCVEMQAAAAFNWNDQRCKTRNRYICQFAQEHISRWQRDP</sequence>
<dbReference type="GO" id="GO:0005783">
    <property type="term" value="C:endoplasmic reticulum"/>
    <property type="evidence" value="ECO:0007669"/>
    <property type="project" value="UniProtKB-ARBA"/>
</dbReference>
<dbReference type="Pfam" id="PF00059">
    <property type="entry name" value="Lectin_C"/>
    <property type="match status" value="1"/>
</dbReference>
<evidence type="ECO:0000313" key="11">
    <source>
        <dbReference type="Proteomes" id="UP000000539"/>
    </source>
</evidence>
<dbReference type="SMART" id="SM00198">
    <property type="entry name" value="SCP"/>
    <property type="match status" value="1"/>
</dbReference>
<dbReference type="InterPro" id="IPR014044">
    <property type="entry name" value="CAP_dom"/>
</dbReference>
<dbReference type="InterPro" id="IPR001283">
    <property type="entry name" value="CRISP-related"/>
</dbReference>
<evidence type="ECO:0000256" key="6">
    <source>
        <dbReference type="PROSITE-ProRule" id="PRU00076"/>
    </source>
</evidence>
<keyword evidence="11" id="KW-1185">Reference proteome</keyword>
<reference evidence="10" key="2">
    <citation type="submission" date="2025-08" db="UniProtKB">
        <authorList>
            <consortium name="Ensembl"/>
        </authorList>
    </citation>
    <scope>IDENTIFICATION</scope>
    <source>
        <strain evidence="10">broiler</strain>
    </source>
</reference>
<dbReference type="CDD" id="cd00054">
    <property type="entry name" value="EGF_CA"/>
    <property type="match status" value="1"/>
</dbReference>
<dbReference type="SUPFAM" id="SSF56436">
    <property type="entry name" value="C-type lectin-like"/>
    <property type="match status" value="1"/>
</dbReference>
<dbReference type="PROSITE" id="PS00022">
    <property type="entry name" value="EGF_1"/>
    <property type="match status" value="1"/>
</dbReference>
<proteinExistence type="predicted"/>
<dbReference type="Proteomes" id="UP000000539">
    <property type="component" value="Chromosome 11"/>
</dbReference>
<dbReference type="InterPro" id="IPR035940">
    <property type="entry name" value="CAP_sf"/>
</dbReference>
<evidence type="ECO:0000259" key="9">
    <source>
        <dbReference type="PROSITE" id="PS50041"/>
    </source>
</evidence>
<dbReference type="FunFam" id="3.40.33.10:FF:000014">
    <property type="entry name" value="C-type lectin domain family 18 member A"/>
    <property type="match status" value="1"/>
</dbReference>
<dbReference type="CDD" id="cd00037">
    <property type="entry name" value="CLECT"/>
    <property type="match status" value="1"/>
</dbReference>
<dbReference type="FunCoup" id="A0A8V0ZUK8">
    <property type="interactions" value="12"/>
</dbReference>
<dbReference type="GO" id="GO:0031410">
    <property type="term" value="C:cytoplasmic vesicle"/>
    <property type="evidence" value="ECO:0007669"/>
    <property type="project" value="UniProtKB-ARBA"/>
</dbReference>
<dbReference type="Gene3D" id="2.10.25.10">
    <property type="entry name" value="Laminin"/>
    <property type="match status" value="1"/>
</dbReference>
<dbReference type="GO" id="GO:0005794">
    <property type="term" value="C:Golgi apparatus"/>
    <property type="evidence" value="ECO:0007669"/>
    <property type="project" value="UniProtKB-ARBA"/>
</dbReference>
<evidence type="ECO:0000259" key="8">
    <source>
        <dbReference type="PROSITE" id="PS50026"/>
    </source>
</evidence>
<dbReference type="SUPFAM" id="SSF55797">
    <property type="entry name" value="PR-1-like"/>
    <property type="match status" value="1"/>
</dbReference>
<reference evidence="10" key="1">
    <citation type="submission" date="2020-11" db="EMBL/GenBank/DDBJ databases">
        <title>Gallus gallus (Chicken) genome, bGalGal1, GRCg7b, maternal haplotype autosomes + Z &amp; W.</title>
        <authorList>
            <person name="Warren W."/>
            <person name="Formenti G."/>
            <person name="Fedrigo O."/>
            <person name="Haase B."/>
            <person name="Mountcastle J."/>
            <person name="Balacco J."/>
            <person name="Tracey A."/>
            <person name="Schneider V."/>
            <person name="Okimoto R."/>
            <person name="Cheng H."/>
            <person name="Hawken R."/>
            <person name="Howe K."/>
            <person name="Jarvis E.D."/>
        </authorList>
    </citation>
    <scope>NUCLEOTIDE SEQUENCE [LARGE SCALE GENOMIC DNA]</scope>
    <source>
        <strain evidence="10">Broiler</strain>
    </source>
</reference>
<evidence type="ECO:0000256" key="1">
    <source>
        <dbReference type="ARBA" id="ARBA00004613"/>
    </source>
</evidence>
<evidence type="ECO:0000256" key="2">
    <source>
        <dbReference type="ARBA" id="ARBA00022525"/>
    </source>
</evidence>
<dbReference type="InterPro" id="IPR050801">
    <property type="entry name" value="Ca-Dep_Lectins_ImmuneDev"/>
</dbReference>
<dbReference type="SMART" id="SM00034">
    <property type="entry name" value="CLECT"/>
    <property type="match status" value="1"/>
</dbReference>
<feature type="domain" description="EGF-like" evidence="8">
    <location>
        <begin position="273"/>
        <end position="306"/>
    </location>
</feature>
<name>A0A8V0ZUK8_CHICK</name>
<keyword evidence="3 6" id="KW-0245">EGF-like domain</keyword>
<dbReference type="OrthoDB" id="337038at2759"/>
<dbReference type="PANTHER" id="PTHR22801:SF63">
    <property type="entry name" value="C-TYPE LECTIN DOMAIN-CONTAINING PROTEIN"/>
    <property type="match status" value="1"/>
</dbReference>
<dbReference type="Pfam" id="PF00188">
    <property type="entry name" value="CAP"/>
    <property type="match status" value="1"/>
</dbReference>
<dbReference type="PANTHER" id="PTHR22801">
    <property type="entry name" value="LITHOSTATHINE"/>
    <property type="match status" value="1"/>
</dbReference>
<feature type="disulfide bond" evidence="6">
    <location>
        <begin position="296"/>
        <end position="305"/>
    </location>
</feature>
<dbReference type="GeneTree" id="ENSGT00900000141128"/>
<organism evidence="10 11">
    <name type="scientific">Gallus gallus</name>
    <name type="common">Chicken</name>
    <dbReference type="NCBI Taxonomy" id="9031"/>
    <lineage>
        <taxon>Eukaryota</taxon>
        <taxon>Metazoa</taxon>
        <taxon>Chordata</taxon>
        <taxon>Craniata</taxon>
        <taxon>Vertebrata</taxon>
        <taxon>Euteleostomi</taxon>
        <taxon>Archelosauria</taxon>
        <taxon>Archosauria</taxon>
        <taxon>Dinosauria</taxon>
        <taxon>Saurischia</taxon>
        <taxon>Theropoda</taxon>
        <taxon>Coelurosauria</taxon>
        <taxon>Aves</taxon>
        <taxon>Neognathae</taxon>
        <taxon>Galloanserae</taxon>
        <taxon>Galliformes</taxon>
        <taxon>Phasianidae</taxon>
        <taxon>Phasianinae</taxon>
        <taxon>Gallus</taxon>
    </lineage>
</organism>
<dbReference type="InterPro" id="IPR016187">
    <property type="entry name" value="CTDL_fold"/>
</dbReference>
<dbReference type="FunFam" id="3.10.100.10:FF:000037">
    <property type="entry name" value="C-type lectin domain family 18 member A-like"/>
    <property type="match status" value="1"/>
</dbReference>
<dbReference type="Ensembl" id="ENSGALT00010060462.1">
    <property type="protein sequence ID" value="ENSGALP00010037221.1"/>
    <property type="gene ID" value="ENSGALG00010024766.1"/>
</dbReference>
<dbReference type="PRINTS" id="PR00837">
    <property type="entry name" value="V5TPXLIKE"/>
</dbReference>
<dbReference type="GO" id="GO:0005576">
    <property type="term" value="C:extracellular region"/>
    <property type="evidence" value="ECO:0007669"/>
    <property type="project" value="UniProtKB-SubCell"/>
</dbReference>
<evidence type="ECO:0000256" key="7">
    <source>
        <dbReference type="SAM" id="MobiDB-lite"/>
    </source>
</evidence>
<accession>A0A8V0ZUK8</accession>